<keyword evidence="1" id="KW-0446">Lipid-binding</keyword>
<dbReference type="InterPro" id="IPR043168">
    <property type="entry name" value="DegV_C"/>
</dbReference>
<gene>
    <name evidence="2" type="ORF">LPT13_03460</name>
</gene>
<dbReference type="InterPro" id="IPR050270">
    <property type="entry name" value="DegV_domain_contain"/>
</dbReference>
<dbReference type="PANTHER" id="PTHR33434:SF2">
    <property type="entry name" value="FATTY ACID-BINDING PROTEIN TM_1468"/>
    <property type="match status" value="1"/>
</dbReference>
<dbReference type="Gene3D" id="3.30.1180.10">
    <property type="match status" value="1"/>
</dbReference>
<dbReference type="Proteomes" id="UP001430755">
    <property type="component" value="Unassembled WGS sequence"/>
</dbReference>
<accession>A0ABS9WFR0</accession>
<dbReference type="Gene3D" id="3.40.50.10440">
    <property type="entry name" value="Dihydroxyacetone kinase, domain 1"/>
    <property type="match status" value="1"/>
</dbReference>
<evidence type="ECO:0000256" key="1">
    <source>
        <dbReference type="ARBA" id="ARBA00023121"/>
    </source>
</evidence>
<comment type="caution">
    <text evidence="2">The sequence shown here is derived from an EMBL/GenBank/DDBJ whole genome shotgun (WGS) entry which is preliminary data.</text>
</comment>
<dbReference type="PANTHER" id="PTHR33434">
    <property type="entry name" value="DEGV DOMAIN-CONTAINING PROTEIN DR_1986-RELATED"/>
    <property type="match status" value="1"/>
</dbReference>
<evidence type="ECO:0000313" key="2">
    <source>
        <dbReference type="EMBL" id="MCI2241410.1"/>
    </source>
</evidence>
<organism evidence="2 3">
    <name type="scientific">Adlercreutzia faecimuris</name>
    <dbReference type="NCBI Taxonomy" id="2897341"/>
    <lineage>
        <taxon>Bacteria</taxon>
        <taxon>Bacillati</taxon>
        <taxon>Actinomycetota</taxon>
        <taxon>Coriobacteriia</taxon>
        <taxon>Eggerthellales</taxon>
        <taxon>Eggerthellaceae</taxon>
        <taxon>Adlercreutzia</taxon>
    </lineage>
</organism>
<dbReference type="PROSITE" id="PS51482">
    <property type="entry name" value="DEGV"/>
    <property type="match status" value="1"/>
</dbReference>
<dbReference type="InterPro" id="IPR003797">
    <property type="entry name" value="DegV"/>
</dbReference>
<dbReference type="Pfam" id="PF02645">
    <property type="entry name" value="DegV"/>
    <property type="match status" value="1"/>
</dbReference>
<dbReference type="NCBIfam" id="TIGR00762">
    <property type="entry name" value="DegV"/>
    <property type="match status" value="1"/>
</dbReference>
<name>A0ABS9WFR0_9ACTN</name>
<keyword evidence="3" id="KW-1185">Reference proteome</keyword>
<reference evidence="2" key="1">
    <citation type="submission" date="2021-11" db="EMBL/GenBank/DDBJ databases">
        <title>A Novel Adlercreutzia Species, isolated from a Allomyrina dichotoma larva feces.</title>
        <authorList>
            <person name="Suh M.K."/>
        </authorList>
    </citation>
    <scope>NUCLEOTIDE SEQUENCE</scope>
    <source>
        <strain evidence="2">JBNU-10</strain>
    </source>
</reference>
<sequence>MKRVIIADSSADLADLASIPGAEGIPFGFAPLKIVAGNRHFVDDGTADVAAMADYLASYQGRSSTACPSVGEWEAAFQDGDEVFGVTMTSTLSASYESACMARDAYEAAHPGRRVHLVDSLSTGPEMRLIVERLAELLRAEPAPSFEETAAAIDAYRQRTHLMFALQSLTNLANNGRVSPAVAKLAGMLGVRLAARASDSGEIEPFAKCRGERKTLAALMGELARGGFAGGKVRLSHVLDEPLAERLANLIADAYPAADIAVYPAGALCGFYAERGGLLVGFEGA</sequence>
<dbReference type="RefSeq" id="WP_242163548.1">
    <property type="nucleotide sequence ID" value="NZ_JAJMLW010000001.1"/>
</dbReference>
<evidence type="ECO:0000313" key="3">
    <source>
        <dbReference type="Proteomes" id="UP001430755"/>
    </source>
</evidence>
<proteinExistence type="predicted"/>
<dbReference type="SUPFAM" id="SSF82549">
    <property type="entry name" value="DAK1/DegV-like"/>
    <property type="match status" value="1"/>
</dbReference>
<protein>
    <submittedName>
        <fullName evidence="2">DegV family protein</fullName>
    </submittedName>
</protein>
<dbReference type="EMBL" id="JAJMLW010000001">
    <property type="protein sequence ID" value="MCI2241410.1"/>
    <property type="molecule type" value="Genomic_DNA"/>
</dbReference>
<dbReference type="Gene3D" id="2.20.28.50">
    <property type="entry name" value="degv family protein"/>
    <property type="match status" value="1"/>
</dbReference>